<dbReference type="OrthoDB" id="9796260at2"/>
<dbReference type="GO" id="GO:0033214">
    <property type="term" value="P:siderophore-iron import into cell"/>
    <property type="evidence" value="ECO:0007669"/>
    <property type="project" value="TreeGrafter"/>
</dbReference>
<keyword evidence="7 8" id="KW-0472">Membrane</keyword>
<evidence type="ECO:0000256" key="1">
    <source>
        <dbReference type="ARBA" id="ARBA00004651"/>
    </source>
</evidence>
<dbReference type="HOGENOM" id="CLU_050494_0_0_9"/>
<dbReference type="GO" id="GO:0005886">
    <property type="term" value="C:plasma membrane"/>
    <property type="evidence" value="ECO:0007669"/>
    <property type="project" value="UniProtKB-SubCell"/>
</dbReference>
<feature type="transmembrane region" description="Helical" evidence="8">
    <location>
        <begin position="118"/>
        <end position="137"/>
    </location>
</feature>
<name>C7RGR4_ANAPD</name>
<reference evidence="9 10" key="1">
    <citation type="journal article" date="2009" name="Stand. Genomic Sci.">
        <title>Complete genome sequence of Anaerococcus prevotii type strain (PC1).</title>
        <authorList>
            <person name="Labutti K."/>
            <person name="Pukall R."/>
            <person name="Steenblock K."/>
            <person name="Glavina Del Rio T."/>
            <person name="Tice H."/>
            <person name="Copeland A."/>
            <person name="Cheng J.F."/>
            <person name="Lucas S."/>
            <person name="Chen F."/>
            <person name="Nolan M."/>
            <person name="Bruce D."/>
            <person name="Goodwin L."/>
            <person name="Pitluck S."/>
            <person name="Ivanova N."/>
            <person name="Mavromatis K."/>
            <person name="Ovchinnikova G."/>
            <person name="Pati A."/>
            <person name="Chen A."/>
            <person name="Palaniappan K."/>
            <person name="Land M."/>
            <person name="Hauser L."/>
            <person name="Chang Y.J."/>
            <person name="Jeffries C.D."/>
            <person name="Chain P."/>
            <person name="Saunders E."/>
            <person name="Brettin T."/>
            <person name="Detter J.C."/>
            <person name="Han C."/>
            <person name="Goker M."/>
            <person name="Bristow J."/>
            <person name="Eisen J.A."/>
            <person name="Markowitz V."/>
            <person name="Hugenholtz P."/>
            <person name="Kyrpides N.C."/>
            <person name="Klenk H.P."/>
            <person name="Lapidus A."/>
        </authorList>
    </citation>
    <scope>NUCLEOTIDE SEQUENCE [LARGE SCALE GENOMIC DNA]</scope>
    <source>
        <strain evidence="10">ATCC 9321 / DSM 20548 / JCM 6508 / NCTC 11806 / PC1</strain>
    </source>
</reference>
<feature type="transmembrane region" description="Helical" evidence="8">
    <location>
        <begin position="88"/>
        <end position="112"/>
    </location>
</feature>
<comment type="subcellular location">
    <subcellularLocation>
        <location evidence="1">Cell membrane</location>
        <topology evidence="1">Multi-pass membrane protein</topology>
    </subcellularLocation>
</comment>
<dbReference type="PANTHER" id="PTHR30472">
    <property type="entry name" value="FERRIC ENTEROBACTIN TRANSPORT SYSTEM PERMEASE PROTEIN"/>
    <property type="match status" value="1"/>
</dbReference>
<evidence type="ECO:0000256" key="5">
    <source>
        <dbReference type="ARBA" id="ARBA00022692"/>
    </source>
</evidence>
<dbReference type="InterPro" id="IPR000522">
    <property type="entry name" value="ABC_transptr_permease_BtuC"/>
</dbReference>
<feature type="transmembrane region" description="Helical" evidence="8">
    <location>
        <begin position="57"/>
        <end position="76"/>
    </location>
</feature>
<feature type="transmembrane region" description="Helical" evidence="8">
    <location>
        <begin position="281"/>
        <end position="300"/>
    </location>
</feature>
<protein>
    <submittedName>
        <fullName evidence="9">Transport system permease protein</fullName>
    </submittedName>
</protein>
<gene>
    <name evidence="9" type="ordered locus">Apre_0636</name>
</gene>
<keyword evidence="6 8" id="KW-1133">Transmembrane helix</keyword>
<accession>C7RGR4</accession>
<proteinExistence type="inferred from homology"/>
<evidence type="ECO:0000256" key="2">
    <source>
        <dbReference type="ARBA" id="ARBA00007935"/>
    </source>
</evidence>
<dbReference type="SUPFAM" id="SSF81345">
    <property type="entry name" value="ABC transporter involved in vitamin B12 uptake, BtuC"/>
    <property type="match status" value="1"/>
</dbReference>
<dbReference type="AlphaFoldDB" id="C7RGR4"/>
<dbReference type="KEGG" id="apr:Apre_0636"/>
<evidence type="ECO:0000256" key="4">
    <source>
        <dbReference type="ARBA" id="ARBA00022475"/>
    </source>
</evidence>
<evidence type="ECO:0000313" key="9">
    <source>
        <dbReference type="EMBL" id="ACV28675.1"/>
    </source>
</evidence>
<dbReference type="STRING" id="525919.Apre_0636"/>
<dbReference type="eggNOG" id="COG4605">
    <property type="taxonomic scope" value="Bacteria"/>
</dbReference>
<dbReference type="GO" id="GO:0022857">
    <property type="term" value="F:transmembrane transporter activity"/>
    <property type="evidence" value="ECO:0007669"/>
    <property type="project" value="InterPro"/>
</dbReference>
<dbReference type="EMBL" id="CP001708">
    <property type="protein sequence ID" value="ACV28675.1"/>
    <property type="molecule type" value="Genomic_DNA"/>
</dbReference>
<comment type="similarity">
    <text evidence="2">Belongs to the binding-protein-dependent transport system permease family. FecCD subfamily.</text>
</comment>
<feature type="transmembrane region" description="Helical" evidence="8">
    <location>
        <begin position="307"/>
        <end position="328"/>
    </location>
</feature>
<evidence type="ECO:0000313" key="10">
    <source>
        <dbReference type="Proteomes" id="UP000002294"/>
    </source>
</evidence>
<feature type="transmembrane region" description="Helical" evidence="8">
    <location>
        <begin position="195"/>
        <end position="214"/>
    </location>
</feature>
<sequence length="333" mass="36768">MNFDNSFRSKKDRYSYYVLCLGLLIFALLFTYGLLVYNNPVPLSSPSFLPVIKRRQNALIAMAIAAVCQAFGTVSFQTVTSNKIITPSLLGFEAIYATINTSLMYFLGLSAFISISGIYFYMGQILIMVLVCLLLFYGILNMKNASIDLVLLVGVVMGQGLRSISAFMRRILSPSEFDVLQASLFASVNNARADYFGISIALVGLIACIIFLSSKKLNILALGKDVSINLGINYKKESIKILVCVSILMSVSTALVGPMTFFGFLVATLSYQLVKSYDHKYLLIVAFLLAYLILTGSYFLMNHIFHANGVVSILIEMIGGISFLMLLFKNKDL</sequence>
<dbReference type="Proteomes" id="UP000002294">
    <property type="component" value="Chromosome"/>
</dbReference>
<keyword evidence="4" id="KW-1003">Cell membrane</keyword>
<dbReference type="InterPro" id="IPR037294">
    <property type="entry name" value="ABC_BtuC-like"/>
</dbReference>
<keyword evidence="3" id="KW-0813">Transport</keyword>
<dbReference type="Pfam" id="PF01032">
    <property type="entry name" value="FecCD"/>
    <property type="match status" value="1"/>
</dbReference>
<keyword evidence="5 8" id="KW-0812">Transmembrane</keyword>
<evidence type="ECO:0000256" key="7">
    <source>
        <dbReference type="ARBA" id="ARBA00023136"/>
    </source>
</evidence>
<evidence type="ECO:0000256" key="3">
    <source>
        <dbReference type="ARBA" id="ARBA00022448"/>
    </source>
</evidence>
<feature type="transmembrane region" description="Helical" evidence="8">
    <location>
        <begin position="16"/>
        <end position="37"/>
    </location>
</feature>
<organism evidence="9 10">
    <name type="scientific">Anaerococcus prevotii (strain ATCC 9321 / DSM 20548 / JCM 6508 / NCTC 11806 / PC1)</name>
    <name type="common">Peptostreptococcus prevotii</name>
    <name type="synonym">Peptococcus prevotii</name>
    <dbReference type="NCBI Taxonomy" id="525919"/>
    <lineage>
        <taxon>Bacteria</taxon>
        <taxon>Bacillati</taxon>
        <taxon>Bacillota</taxon>
        <taxon>Tissierellia</taxon>
        <taxon>Tissierellales</taxon>
        <taxon>Peptoniphilaceae</taxon>
        <taxon>Anaerococcus</taxon>
    </lineage>
</organism>
<evidence type="ECO:0000256" key="8">
    <source>
        <dbReference type="SAM" id="Phobius"/>
    </source>
</evidence>
<dbReference type="RefSeq" id="WP_015777585.1">
    <property type="nucleotide sequence ID" value="NC_013171.1"/>
</dbReference>
<dbReference type="PANTHER" id="PTHR30472:SF19">
    <property type="entry name" value="PETROBACTIN IMPORT SYSTEM PERMEASE PROTEIN YCLO"/>
    <property type="match status" value="1"/>
</dbReference>
<dbReference type="Gene3D" id="1.10.3470.10">
    <property type="entry name" value="ABC transporter involved in vitamin B12 uptake, BtuC"/>
    <property type="match status" value="1"/>
</dbReference>
<evidence type="ECO:0000256" key="6">
    <source>
        <dbReference type="ARBA" id="ARBA00022989"/>
    </source>
</evidence>
<keyword evidence="10" id="KW-1185">Reference proteome</keyword>
<feature type="transmembrane region" description="Helical" evidence="8">
    <location>
        <begin position="241"/>
        <end position="269"/>
    </location>
</feature>